<name>I4B8F2_TURPD</name>
<evidence type="ECO:0000256" key="2">
    <source>
        <dbReference type="ARBA" id="ARBA00023043"/>
    </source>
</evidence>
<dbReference type="Pfam" id="PF00023">
    <property type="entry name" value="Ank"/>
    <property type="match status" value="1"/>
</dbReference>
<accession>I4B8F2</accession>
<dbReference type="PATRIC" id="fig|869212.3.peg.2942"/>
<evidence type="ECO:0000256" key="3">
    <source>
        <dbReference type="PROSITE-ProRule" id="PRU00023"/>
    </source>
</evidence>
<dbReference type="RefSeq" id="WP_014804061.1">
    <property type="nucleotide sequence ID" value="NC_018020.1"/>
</dbReference>
<dbReference type="Pfam" id="PF12796">
    <property type="entry name" value="Ank_2"/>
    <property type="match status" value="1"/>
</dbReference>
<dbReference type="GO" id="GO:0004842">
    <property type="term" value="F:ubiquitin-protein transferase activity"/>
    <property type="evidence" value="ECO:0007669"/>
    <property type="project" value="TreeGrafter"/>
</dbReference>
<evidence type="ECO:0000256" key="4">
    <source>
        <dbReference type="SAM" id="SignalP"/>
    </source>
</evidence>
<dbReference type="InterPro" id="IPR002110">
    <property type="entry name" value="Ankyrin_rpt"/>
</dbReference>
<keyword evidence="1" id="KW-0677">Repeat</keyword>
<dbReference type="KEGG" id="tpx:Turpa_2920"/>
<dbReference type="Gene3D" id="1.25.40.20">
    <property type="entry name" value="Ankyrin repeat-containing domain"/>
    <property type="match status" value="2"/>
</dbReference>
<dbReference type="InterPro" id="IPR036770">
    <property type="entry name" value="Ankyrin_rpt-contain_sf"/>
</dbReference>
<dbReference type="STRING" id="869212.Turpa_2920"/>
<sequence length="296" mass="30868">MIRKTGLFLILTIFTVLSAQTPSPQERLESAVYSDNAAEIKAAIKAGAGANSGNYSGHFLGIAATRGTLKSVQALVEAGADVNYSTSGGWTAAMAAADNGHLPVLKYLVSKKADLNARTRMGRTLLMRAAYHGQTAVVQYLLSKGAKVNEPDQGGVTALMLAAQQGHDATVKALLAAGADKALVAASQKNALALAREGETANAGYRAEEFKRTIALLSGAESRSKGKLIGKVFRAEGKKIEITGSGIKDAKRGARIIIKTDSGDIKATVGETLHSKIKATAVKKGAEKGDSVYLEK</sequence>
<dbReference type="EMBL" id="CP002959">
    <property type="protein sequence ID" value="AFM13559.1"/>
    <property type="molecule type" value="Genomic_DNA"/>
</dbReference>
<evidence type="ECO:0000313" key="5">
    <source>
        <dbReference type="EMBL" id="AFM13559.1"/>
    </source>
</evidence>
<feature type="repeat" description="ANK" evidence="3">
    <location>
        <begin position="121"/>
        <end position="153"/>
    </location>
</feature>
<evidence type="ECO:0000313" key="6">
    <source>
        <dbReference type="Proteomes" id="UP000006048"/>
    </source>
</evidence>
<protein>
    <submittedName>
        <fullName evidence="5">Ankyrin</fullName>
    </submittedName>
</protein>
<proteinExistence type="predicted"/>
<feature type="signal peptide" evidence="4">
    <location>
        <begin position="1"/>
        <end position="19"/>
    </location>
</feature>
<dbReference type="OrthoDB" id="7543342at2"/>
<dbReference type="PANTHER" id="PTHR24171:SF8">
    <property type="entry name" value="BRCA1-ASSOCIATED RING DOMAIN PROTEIN 1"/>
    <property type="match status" value="1"/>
</dbReference>
<organism evidence="5 6">
    <name type="scientific">Turneriella parva (strain ATCC BAA-1111 / DSM 21527 / NCTC 11395 / H)</name>
    <name type="common">Leptospira parva</name>
    <dbReference type="NCBI Taxonomy" id="869212"/>
    <lineage>
        <taxon>Bacteria</taxon>
        <taxon>Pseudomonadati</taxon>
        <taxon>Spirochaetota</taxon>
        <taxon>Spirochaetia</taxon>
        <taxon>Leptospirales</taxon>
        <taxon>Leptospiraceae</taxon>
        <taxon>Turneriella</taxon>
    </lineage>
</organism>
<dbReference type="PROSITE" id="PS50297">
    <property type="entry name" value="ANK_REP_REGION"/>
    <property type="match status" value="3"/>
</dbReference>
<gene>
    <name evidence="5" type="ordered locus">Turpa_2920</name>
</gene>
<dbReference type="Proteomes" id="UP000006048">
    <property type="component" value="Chromosome"/>
</dbReference>
<feature type="repeat" description="ANK" evidence="3">
    <location>
        <begin position="154"/>
        <end position="180"/>
    </location>
</feature>
<dbReference type="PANTHER" id="PTHR24171">
    <property type="entry name" value="ANKYRIN REPEAT DOMAIN-CONTAINING PROTEIN 39-RELATED"/>
    <property type="match status" value="1"/>
</dbReference>
<feature type="chain" id="PRO_5003686023" evidence="4">
    <location>
        <begin position="20"/>
        <end position="296"/>
    </location>
</feature>
<dbReference type="PROSITE" id="PS50088">
    <property type="entry name" value="ANK_REPEAT"/>
    <property type="match status" value="3"/>
</dbReference>
<evidence type="ECO:0000256" key="1">
    <source>
        <dbReference type="ARBA" id="ARBA00022737"/>
    </source>
</evidence>
<dbReference type="AlphaFoldDB" id="I4B8F2"/>
<feature type="repeat" description="ANK" evidence="3">
    <location>
        <begin position="88"/>
        <end position="120"/>
    </location>
</feature>
<reference evidence="5 6" key="1">
    <citation type="submission" date="2012-06" db="EMBL/GenBank/DDBJ databases">
        <title>The complete chromosome of genome of Turneriella parva DSM 21527.</title>
        <authorList>
            <consortium name="US DOE Joint Genome Institute (JGI-PGF)"/>
            <person name="Lucas S."/>
            <person name="Han J."/>
            <person name="Lapidus A."/>
            <person name="Bruce D."/>
            <person name="Goodwin L."/>
            <person name="Pitluck S."/>
            <person name="Peters L."/>
            <person name="Kyrpides N."/>
            <person name="Mavromatis K."/>
            <person name="Ivanova N."/>
            <person name="Mikhailova N."/>
            <person name="Chertkov O."/>
            <person name="Detter J.C."/>
            <person name="Tapia R."/>
            <person name="Han C."/>
            <person name="Land M."/>
            <person name="Hauser L."/>
            <person name="Markowitz V."/>
            <person name="Cheng J.-F."/>
            <person name="Hugenholtz P."/>
            <person name="Woyke T."/>
            <person name="Wu D."/>
            <person name="Gronow S."/>
            <person name="Wellnitz S."/>
            <person name="Brambilla E."/>
            <person name="Klenk H.-P."/>
            <person name="Eisen J.A."/>
        </authorList>
    </citation>
    <scope>NUCLEOTIDE SEQUENCE [LARGE SCALE GENOMIC DNA]</scope>
    <source>
        <strain evidence="6">ATCC BAA-1111 / DSM 21527 / NCTC 11395 / H</strain>
    </source>
</reference>
<dbReference type="SUPFAM" id="SSF48403">
    <property type="entry name" value="Ankyrin repeat"/>
    <property type="match status" value="1"/>
</dbReference>
<dbReference type="HOGENOM" id="CLU_939891_0_0_12"/>
<dbReference type="GO" id="GO:0085020">
    <property type="term" value="P:protein K6-linked ubiquitination"/>
    <property type="evidence" value="ECO:0007669"/>
    <property type="project" value="TreeGrafter"/>
</dbReference>
<keyword evidence="2 3" id="KW-0040">ANK repeat</keyword>
<keyword evidence="6" id="KW-1185">Reference proteome</keyword>
<dbReference type="SMART" id="SM00248">
    <property type="entry name" value="ANK"/>
    <property type="match status" value="4"/>
</dbReference>
<keyword evidence="4" id="KW-0732">Signal</keyword>